<dbReference type="GO" id="GO:0008757">
    <property type="term" value="F:S-adenosylmethionine-dependent methyltransferase activity"/>
    <property type="evidence" value="ECO:0007669"/>
    <property type="project" value="InterPro"/>
</dbReference>
<dbReference type="EMBL" id="BMMX01000006">
    <property type="protein sequence ID" value="GGK86289.1"/>
    <property type="molecule type" value="Genomic_DNA"/>
</dbReference>
<dbReference type="PANTHER" id="PTHR45036">
    <property type="entry name" value="METHYLTRANSFERASE LIKE 7B"/>
    <property type="match status" value="1"/>
</dbReference>
<dbReference type="InterPro" id="IPR052356">
    <property type="entry name" value="Thiol_S-MT"/>
</dbReference>
<keyword evidence="3" id="KW-1185">Reference proteome</keyword>
<dbReference type="SUPFAM" id="SSF53335">
    <property type="entry name" value="S-adenosyl-L-methionine-dependent methyltransferases"/>
    <property type="match status" value="1"/>
</dbReference>
<feature type="domain" description="Methyltransferase type 11" evidence="1">
    <location>
        <begin position="24"/>
        <end position="118"/>
    </location>
</feature>
<evidence type="ECO:0000313" key="3">
    <source>
        <dbReference type="Proteomes" id="UP000656042"/>
    </source>
</evidence>
<evidence type="ECO:0000313" key="2">
    <source>
        <dbReference type="EMBL" id="GGK86289.1"/>
    </source>
</evidence>
<reference evidence="2" key="1">
    <citation type="journal article" date="2014" name="Int. J. Syst. Evol. Microbiol.">
        <title>Complete genome sequence of Corynebacterium casei LMG S-19264T (=DSM 44701T), isolated from a smear-ripened cheese.</title>
        <authorList>
            <consortium name="US DOE Joint Genome Institute (JGI-PGF)"/>
            <person name="Walter F."/>
            <person name="Albersmeier A."/>
            <person name="Kalinowski J."/>
            <person name="Ruckert C."/>
        </authorList>
    </citation>
    <scope>NUCLEOTIDE SEQUENCE</scope>
    <source>
        <strain evidence="2">CGMCC 4.7299</strain>
    </source>
</reference>
<dbReference type="RefSeq" id="WP_189078919.1">
    <property type="nucleotide sequence ID" value="NZ_BMMX01000006.1"/>
</dbReference>
<sequence>MADAFAAYRDAKSTLIGGLRGTVLEIGAGRGRNFDALHRGVVWIGCEPHRRSRTRLAVAARRHGHSREPLPSAAESLPMPDASVDGVLATVVLCSVRDQSRVLDEIARVLRPGGAFVFAEHVAAPDHTWKHACQRMISPVTRLLDRGCDPARETEAVVRRSLLDVDLVRHFELPVLGAVTVPFIVGRAVRQERSEA</sequence>
<proteinExistence type="predicted"/>
<dbReference type="InterPro" id="IPR029063">
    <property type="entry name" value="SAM-dependent_MTases_sf"/>
</dbReference>
<dbReference type="InterPro" id="IPR013216">
    <property type="entry name" value="Methyltransf_11"/>
</dbReference>
<protein>
    <recommendedName>
        <fullName evidence="1">Methyltransferase type 11 domain-containing protein</fullName>
    </recommendedName>
</protein>
<dbReference type="Gene3D" id="3.40.50.150">
    <property type="entry name" value="Vaccinia Virus protein VP39"/>
    <property type="match status" value="1"/>
</dbReference>
<gene>
    <name evidence="2" type="ORF">GCM10012284_20670</name>
</gene>
<name>A0A8J3BXX5_9ACTN</name>
<comment type="caution">
    <text evidence="2">The sequence shown here is derived from an EMBL/GenBank/DDBJ whole genome shotgun (WGS) entry which is preliminary data.</text>
</comment>
<reference evidence="2" key="2">
    <citation type="submission" date="2020-09" db="EMBL/GenBank/DDBJ databases">
        <authorList>
            <person name="Sun Q."/>
            <person name="Zhou Y."/>
        </authorList>
    </citation>
    <scope>NUCLEOTIDE SEQUENCE</scope>
    <source>
        <strain evidence="2">CGMCC 4.7299</strain>
    </source>
</reference>
<organism evidence="2 3">
    <name type="scientific">Mangrovihabitans endophyticus</name>
    <dbReference type="NCBI Taxonomy" id="1751298"/>
    <lineage>
        <taxon>Bacteria</taxon>
        <taxon>Bacillati</taxon>
        <taxon>Actinomycetota</taxon>
        <taxon>Actinomycetes</taxon>
        <taxon>Micromonosporales</taxon>
        <taxon>Micromonosporaceae</taxon>
        <taxon>Mangrovihabitans</taxon>
    </lineage>
</organism>
<dbReference type="CDD" id="cd02440">
    <property type="entry name" value="AdoMet_MTases"/>
    <property type="match status" value="1"/>
</dbReference>
<dbReference type="AlphaFoldDB" id="A0A8J3BXX5"/>
<dbReference type="Pfam" id="PF08241">
    <property type="entry name" value="Methyltransf_11"/>
    <property type="match status" value="1"/>
</dbReference>
<accession>A0A8J3BXX5</accession>
<evidence type="ECO:0000259" key="1">
    <source>
        <dbReference type="Pfam" id="PF08241"/>
    </source>
</evidence>
<dbReference type="PANTHER" id="PTHR45036:SF1">
    <property type="entry name" value="METHYLTRANSFERASE LIKE 7A"/>
    <property type="match status" value="1"/>
</dbReference>
<dbReference type="Proteomes" id="UP000656042">
    <property type="component" value="Unassembled WGS sequence"/>
</dbReference>